<proteinExistence type="inferred from homology"/>
<dbReference type="GO" id="GO:0006508">
    <property type="term" value="P:proteolysis"/>
    <property type="evidence" value="ECO:0007669"/>
    <property type="project" value="UniProtKB-KW"/>
</dbReference>
<comment type="similarity">
    <text evidence="2 6">Belongs to the band 7/mec-2 family. HflK subfamily.</text>
</comment>
<evidence type="ECO:0000256" key="1">
    <source>
        <dbReference type="ARBA" id="ARBA00004167"/>
    </source>
</evidence>
<comment type="subunit">
    <text evidence="6">HflC and HflK may interact to form a multimeric complex.</text>
</comment>
<evidence type="ECO:0000313" key="9">
    <source>
        <dbReference type="EMBL" id="SMA48184.1"/>
    </source>
</evidence>
<dbReference type="InterPro" id="IPR001107">
    <property type="entry name" value="Band_7"/>
</dbReference>
<dbReference type="EMBL" id="FWPT01000006">
    <property type="protein sequence ID" value="SMA48184.1"/>
    <property type="molecule type" value="Genomic_DNA"/>
</dbReference>
<keyword evidence="3 6" id="KW-0812">Transmembrane</keyword>
<evidence type="ECO:0000256" key="7">
    <source>
        <dbReference type="SAM" id="MobiDB-lite"/>
    </source>
</evidence>
<reference evidence="9 10" key="1">
    <citation type="submission" date="2017-03" db="EMBL/GenBank/DDBJ databases">
        <authorList>
            <person name="Afonso C.L."/>
            <person name="Miller P.J."/>
            <person name="Scott M.A."/>
            <person name="Spackman E."/>
            <person name="Goraichik I."/>
            <person name="Dimitrov K.M."/>
            <person name="Suarez D.L."/>
            <person name="Swayne D.E."/>
        </authorList>
    </citation>
    <scope>NUCLEOTIDE SEQUENCE [LARGE SCALE GENOMIC DNA]</scope>
    <source>
        <strain evidence="9">SB41UT1</strain>
    </source>
</reference>
<gene>
    <name evidence="9" type="primary">hflK</name>
    <name evidence="9" type="ORF">EHSB41UT_02642</name>
</gene>
<evidence type="ECO:0000313" key="10">
    <source>
        <dbReference type="Proteomes" id="UP000196573"/>
    </source>
</evidence>
<protein>
    <recommendedName>
        <fullName evidence="6">Protein HflK</fullName>
    </recommendedName>
</protein>
<dbReference type="PANTHER" id="PTHR43327">
    <property type="entry name" value="STOMATIN-LIKE PROTEIN 2, MITOCHONDRIAL"/>
    <property type="match status" value="1"/>
</dbReference>
<dbReference type="Gene3D" id="3.30.479.30">
    <property type="entry name" value="Band 7 domain"/>
    <property type="match status" value="1"/>
</dbReference>
<feature type="transmembrane region" description="Helical" evidence="6">
    <location>
        <begin position="66"/>
        <end position="88"/>
    </location>
</feature>
<dbReference type="InterPro" id="IPR050710">
    <property type="entry name" value="Band7/mec-2_domain"/>
</dbReference>
<keyword evidence="4 6" id="KW-1133">Transmembrane helix</keyword>
<evidence type="ECO:0000256" key="2">
    <source>
        <dbReference type="ARBA" id="ARBA00006971"/>
    </source>
</evidence>
<name>A0A1X7ALH0_9GAMM</name>
<keyword evidence="5 6" id="KW-0472">Membrane</keyword>
<dbReference type="Pfam" id="PF12221">
    <property type="entry name" value="HflK_N"/>
    <property type="match status" value="1"/>
</dbReference>
<dbReference type="InterPro" id="IPR010201">
    <property type="entry name" value="HflK"/>
</dbReference>
<accession>A0A1X7ALH0</accession>
<evidence type="ECO:0000256" key="5">
    <source>
        <dbReference type="ARBA" id="ARBA00023136"/>
    </source>
</evidence>
<dbReference type="Pfam" id="PF01145">
    <property type="entry name" value="Band_7"/>
    <property type="match status" value="1"/>
</dbReference>
<evidence type="ECO:0000256" key="6">
    <source>
        <dbReference type="RuleBase" id="RU364113"/>
    </source>
</evidence>
<dbReference type="NCBIfam" id="TIGR01933">
    <property type="entry name" value="hflK"/>
    <property type="match status" value="1"/>
</dbReference>
<dbReference type="SMART" id="SM00244">
    <property type="entry name" value="PHB"/>
    <property type="match status" value="1"/>
</dbReference>
<evidence type="ECO:0000256" key="3">
    <source>
        <dbReference type="ARBA" id="ARBA00022692"/>
    </source>
</evidence>
<sequence>MAWNEPGGNNQDPWGGGNKGNNQGPPDLDEAFRKFQQTLKGIFGGKGGSNGGNHSRGGSAGQGGGAGLWIGVLVIAVLAYIWNAIYIVDEKERAVILRFGKYVETVDPGLNMYFPPVESKFQYPVTQINTYRLSQSMLTEDENIVEVAMSVQYNIADLKDYVLNDSNPEQSLKEATQSALRHVVGSSEMDMVLTEGRAGLGEEVKERLQDYLDQYGSGLNIVQVNIESSQPPRQVVGAFDDVIRAREEEQREKNKAEAYANQIIPEARGDAQRILEDAEGYKQEVVSRAEGDAARFSNLLGEYKKAPGVTRERLYIETMQELLGSTSKVLVDVEGGNNMMYLPLDKLMDSKKAKASATGMSAPSQVTLTQDEISALADQVTAEINRRVSSTRQGRTAR</sequence>
<dbReference type="SUPFAM" id="SSF117892">
    <property type="entry name" value="Band 7/SPFH domain"/>
    <property type="match status" value="1"/>
</dbReference>
<dbReference type="InterPro" id="IPR020980">
    <property type="entry name" value="Membrane_HflK_N"/>
</dbReference>
<keyword evidence="9" id="KW-0378">Hydrolase</keyword>
<dbReference type="PRINTS" id="PR00721">
    <property type="entry name" value="STOMATIN"/>
</dbReference>
<dbReference type="PANTHER" id="PTHR43327:SF2">
    <property type="entry name" value="MODULATOR OF FTSH PROTEASE HFLK"/>
    <property type="match status" value="1"/>
</dbReference>
<keyword evidence="9" id="KW-0645">Protease</keyword>
<dbReference type="InterPro" id="IPR036013">
    <property type="entry name" value="Band_7/SPFH_dom_sf"/>
</dbReference>
<comment type="subcellular location">
    <subcellularLocation>
        <location evidence="1">Membrane</location>
        <topology evidence="1">Single-pass membrane protein</topology>
    </subcellularLocation>
</comment>
<dbReference type="CDD" id="cd03404">
    <property type="entry name" value="SPFH_HflK"/>
    <property type="match status" value="1"/>
</dbReference>
<keyword evidence="10" id="KW-1185">Reference proteome</keyword>
<dbReference type="Proteomes" id="UP000196573">
    <property type="component" value="Unassembled WGS sequence"/>
</dbReference>
<feature type="region of interest" description="Disordered" evidence="7">
    <location>
        <begin position="1"/>
        <end position="29"/>
    </location>
</feature>
<dbReference type="OrthoDB" id="9779595at2"/>
<dbReference type="GO" id="GO:0008233">
    <property type="term" value="F:peptidase activity"/>
    <property type="evidence" value="ECO:0007669"/>
    <property type="project" value="UniProtKB-KW"/>
</dbReference>
<evidence type="ECO:0000259" key="8">
    <source>
        <dbReference type="SMART" id="SM00244"/>
    </source>
</evidence>
<dbReference type="AlphaFoldDB" id="A0A1X7ALH0"/>
<dbReference type="InterPro" id="IPR001972">
    <property type="entry name" value="Stomatin_HflK_fam"/>
</dbReference>
<dbReference type="GO" id="GO:0016020">
    <property type="term" value="C:membrane"/>
    <property type="evidence" value="ECO:0007669"/>
    <property type="project" value="UniProtKB-SubCell"/>
</dbReference>
<comment type="function">
    <text evidence="6">HflC and HflK could encode or regulate a protease.</text>
</comment>
<organism evidence="9 10">
    <name type="scientific">Parendozoicomonas haliclonae</name>
    <dbReference type="NCBI Taxonomy" id="1960125"/>
    <lineage>
        <taxon>Bacteria</taxon>
        <taxon>Pseudomonadati</taxon>
        <taxon>Pseudomonadota</taxon>
        <taxon>Gammaproteobacteria</taxon>
        <taxon>Oceanospirillales</taxon>
        <taxon>Endozoicomonadaceae</taxon>
        <taxon>Parendozoicomonas</taxon>
    </lineage>
</organism>
<evidence type="ECO:0000256" key="4">
    <source>
        <dbReference type="ARBA" id="ARBA00022989"/>
    </source>
</evidence>
<feature type="domain" description="Band 7" evidence="8">
    <location>
        <begin position="83"/>
        <end position="243"/>
    </location>
</feature>